<protein>
    <submittedName>
        <fullName evidence="1">Uncharacterized protein</fullName>
    </submittedName>
</protein>
<sequence length="140" mass="15137">MLSKVSRRSRSWRSTGSALSSADFRMGQNLSLMALLTHLAMAWRRVLVVNSSAAVFLWKSHVSPSELRSPHKQLVEDRLPCRAFRIIIEPDLEDVLEVLRVAGDGDEALLPGKPGDGADAGLVGATTCPEVVGNPVVHAL</sequence>
<name>A0ACB9NU63_9MYRT</name>
<keyword evidence="2" id="KW-1185">Reference proteome</keyword>
<dbReference type="EMBL" id="CM042886">
    <property type="protein sequence ID" value="KAI4338401.1"/>
    <property type="molecule type" value="Genomic_DNA"/>
</dbReference>
<comment type="caution">
    <text evidence="1">The sequence shown here is derived from an EMBL/GenBank/DDBJ whole genome shotgun (WGS) entry which is preliminary data.</text>
</comment>
<evidence type="ECO:0000313" key="1">
    <source>
        <dbReference type="EMBL" id="KAI4338401.1"/>
    </source>
</evidence>
<organism evidence="1 2">
    <name type="scientific">Melastoma candidum</name>
    <dbReference type="NCBI Taxonomy" id="119954"/>
    <lineage>
        <taxon>Eukaryota</taxon>
        <taxon>Viridiplantae</taxon>
        <taxon>Streptophyta</taxon>
        <taxon>Embryophyta</taxon>
        <taxon>Tracheophyta</taxon>
        <taxon>Spermatophyta</taxon>
        <taxon>Magnoliopsida</taxon>
        <taxon>eudicotyledons</taxon>
        <taxon>Gunneridae</taxon>
        <taxon>Pentapetalae</taxon>
        <taxon>rosids</taxon>
        <taxon>malvids</taxon>
        <taxon>Myrtales</taxon>
        <taxon>Melastomataceae</taxon>
        <taxon>Melastomatoideae</taxon>
        <taxon>Melastomateae</taxon>
        <taxon>Melastoma</taxon>
    </lineage>
</organism>
<evidence type="ECO:0000313" key="2">
    <source>
        <dbReference type="Proteomes" id="UP001057402"/>
    </source>
</evidence>
<accession>A0ACB9NU63</accession>
<gene>
    <name evidence="1" type="ORF">MLD38_023465</name>
</gene>
<dbReference type="Proteomes" id="UP001057402">
    <property type="component" value="Chromosome 7"/>
</dbReference>
<reference evidence="2" key="1">
    <citation type="journal article" date="2023" name="Front. Plant Sci.">
        <title>Chromosomal-level genome assembly of Melastoma candidum provides insights into trichome evolution.</title>
        <authorList>
            <person name="Zhong Y."/>
            <person name="Wu W."/>
            <person name="Sun C."/>
            <person name="Zou P."/>
            <person name="Liu Y."/>
            <person name="Dai S."/>
            <person name="Zhou R."/>
        </authorList>
    </citation>
    <scope>NUCLEOTIDE SEQUENCE [LARGE SCALE GENOMIC DNA]</scope>
</reference>
<proteinExistence type="predicted"/>